<dbReference type="Gene3D" id="3.90.1150.10">
    <property type="entry name" value="Aspartate Aminotransferase, domain 1"/>
    <property type="match status" value="1"/>
</dbReference>
<accession>A0A382JB78</accession>
<sequence>MTVITRQECRQWDQDDPLAELRNGFSLPDGMIYLDGNSLGAMPSQALSQVYQTVERDWGLGLIQSWNDAGWFD</sequence>
<dbReference type="Gene3D" id="3.40.640.10">
    <property type="entry name" value="Type I PLP-dependent aspartate aminotransferase-like (Major domain)"/>
    <property type="match status" value="1"/>
</dbReference>
<proteinExistence type="predicted"/>
<name>A0A382JB78_9ZZZZ</name>
<reference evidence="1" key="1">
    <citation type="submission" date="2018-05" db="EMBL/GenBank/DDBJ databases">
        <authorList>
            <person name="Lanie J.A."/>
            <person name="Ng W.-L."/>
            <person name="Kazmierczak K.M."/>
            <person name="Andrzejewski T.M."/>
            <person name="Davidsen T.M."/>
            <person name="Wayne K.J."/>
            <person name="Tettelin H."/>
            <person name="Glass J.I."/>
            <person name="Rusch D."/>
            <person name="Podicherti R."/>
            <person name="Tsui H.-C.T."/>
            <person name="Winkler M.E."/>
        </authorList>
    </citation>
    <scope>NUCLEOTIDE SEQUENCE</scope>
</reference>
<gene>
    <name evidence="1" type="ORF">METZ01_LOCUS261476</name>
</gene>
<protein>
    <recommendedName>
        <fullName evidence="2">Kynureninase</fullName>
    </recommendedName>
</protein>
<organism evidence="1">
    <name type="scientific">marine metagenome</name>
    <dbReference type="NCBI Taxonomy" id="408172"/>
    <lineage>
        <taxon>unclassified sequences</taxon>
        <taxon>metagenomes</taxon>
        <taxon>ecological metagenomes</taxon>
    </lineage>
</organism>
<dbReference type="AlphaFoldDB" id="A0A382JB78"/>
<dbReference type="InterPro" id="IPR015422">
    <property type="entry name" value="PyrdxlP-dep_Trfase_small"/>
</dbReference>
<dbReference type="InterPro" id="IPR015421">
    <property type="entry name" value="PyrdxlP-dep_Trfase_major"/>
</dbReference>
<dbReference type="InterPro" id="IPR015424">
    <property type="entry name" value="PyrdxlP-dep_Trfase"/>
</dbReference>
<dbReference type="SUPFAM" id="SSF53383">
    <property type="entry name" value="PLP-dependent transferases"/>
    <property type="match status" value="1"/>
</dbReference>
<dbReference type="EMBL" id="UINC01072755">
    <property type="protein sequence ID" value="SVC08622.1"/>
    <property type="molecule type" value="Genomic_DNA"/>
</dbReference>
<evidence type="ECO:0008006" key="2">
    <source>
        <dbReference type="Google" id="ProtNLM"/>
    </source>
</evidence>
<evidence type="ECO:0000313" key="1">
    <source>
        <dbReference type="EMBL" id="SVC08622.1"/>
    </source>
</evidence>
<feature type="non-terminal residue" evidence="1">
    <location>
        <position position="73"/>
    </location>
</feature>